<dbReference type="EMBL" id="CM011684">
    <property type="protein sequence ID" value="TMS12773.1"/>
    <property type="molecule type" value="Genomic_DNA"/>
</dbReference>
<keyword evidence="2" id="KW-1185">Reference proteome</keyword>
<evidence type="ECO:0000313" key="1">
    <source>
        <dbReference type="EMBL" id="TMS12773.1"/>
    </source>
</evidence>
<organism evidence="1 2">
    <name type="scientific">Larimichthys crocea</name>
    <name type="common">Large yellow croaker</name>
    <name type="synonym">Pseudosciaena crocea</name>
    <dbReference type="NCBI Taxonomy" id="215358"/>
    <lineage>
        <taxon>Eukaryota</taxon>
        <taxon>Metazoa</taxon>
        <taxon>Chordata</taxon>
        <taxon>Craniata</taxon>
        <taxon>Vertebrata</taxon>
        <taxon>Euteleostomi</taxon>
        <taxon>Actinopterygii</taxon>
        <taxon>Neopterygii</taxon>
        <taxon>Teleostei</taxon>
        <taxon>Neoteleostei</taxon>
        <taxon>Acanthomorphata</taxon>
        <taxon>Eupercaria</taxon>
        <taxon>Sciaenidae</taxon>
        <taxon>Larimichthys</taxon>
    </lineage>
</organism>
<sequence length="479" mass="53682">MQFRYEKTSPDHATLFIKKDCNIFLAVRTEKRKFTQSHLGAAQYTATVFHCCYRTVGTSVTLCNSTLTVSVEAEHSVASRHSFRQSVSQSEDLNCRLPSHKPSPPLQAAATVFYIGRPVKELKLLTRPFLGAHKVQLKNWEAETVMKCEHLHRRVLHVCAASKHVGQRHRSRAWTKTPSGRQLSFSLFPSPPLPNLGLFFQLLFHQVRRVMTILFLTMVISYFSCMRAAPLRDAPGMRGHRTEGYLGAAATAARGHGTPQSSGGPGQRGELPSLTDTFEQVIEELLEVEGEAAQLGQGADKSQGGGGPSSLVTTETKDVDLYDSRVMISNQVPLEPPLLFLLEEYKNYLDAANMSMRVRRHSDPSRRGELSVCDSISQWVTAVDKKTAIDMSGQTVTVMEKVPVPNGQLKQYFYETKCNPMGYTKEGCRGIDKRHYNSQCRTTQSYVRALTMDSKKKIGWRFIRIDTSCVCTLTIKRGR</sequence>
<reference evidence="1" key="1">
    <citation type="submission" date="2018-11" db="EMBL/GenBank/DDBJ databases">
        <title>The sequence and de novo assembly of Larimichthys crocea genome using PacBio and Hi-C technologies.</title>
        <authorList>
            <person name="Xu P."/>
            <person name="Chen B."/>
            <person name="Zhou Z."/>
            <person name="Ke Q."/>
            <person name="Wu Y."/>
            <person name="Bai H."/>
            <person name="Pu F."/>
        </authorList>
    </citation>
    <scope>NUCLEOTIDE SEQUENCE</scope>
    <source>
        <tissue evidence="1">Muscle</tissue>
    </source>
</reference>
<protein>
    <submittedName>
        <fullName evidence="1">Uncharacterized protein</fullName>
    </submittedName>
</protein>
<dbReference type="Proteomes" id="UP000793456">
    <property type="component" value="Chromosome XI"/>
</dbReference>
<accession>A0ACD3R231</accession>
<comment type="caution">
    <text evidence="1">The sequence shown here is derived from an EMBL/GenBank/DDBJ whole genome shotgun (WGS) entry which is preliminary data.</text>
</comment>
<gene>
    <name evidence="1" type="ORF">E3U43_017848</name>
</gene>
<proteinExistence type="predicted"/>
<name>A0ACD3R231_LARCR</name>
<evidence type="ECO:0000313" key="2">
    <source>
        <dbReference type="Proteomes" id="UP000793456"/>
    </source>
</evidence>